<evidence type="ECO:0000256" key="7">
    <source>
        <dbReference type="ARBA" id="ARBA00023186"/>
    </source>
</evidence>
<dbReference type="PROSITE" id="PS50198">
    <property type="entry name" value="PPIC_PPIASE_2"/>
    <property type="match status" value="1"/>
</dbReference>
<keyword evidence="16" id="KW-1185">Reference proteome</keyword>
<reference evidence="15 16" key="1">
    <citation type="submission" date="2022-10" db="EMBL/GenBank/DDBJ databases">
        <title>High-quality genome sequences of two octocoral-associated bacteria, Endozoicomonas euniceicola EF212 and Endozoicomonas gorgoniicola PS125.</title>
        <authorList>
            <person name="Chiou Y.-J."/>
            <person name="Chen Y.-H."/>
        </authorList>
    </citation>
    <scope>NUCLEOTIDE SEQUENCE [LARGE SCALE GENOMIC DNA]</scope>
    <source>
        <strain evidence="15 16">PS125</strain>
    </source>
</reference>
<keyword evidence="6 13" id="KW-0472">Membrane</keyword>
<dbReference type="Pfam" id="PF00639">
    <property type="entry name" value="Rotamase"/>
    <property type="match status" value="1"/>
</dbReference>
<evidence type="ECO:0000256" key="4">
    <source>
        <dbReference type="ARBA" id="ARBA00022692"/>
    </source>
</evidence>
<dbReference type="Gene3D" id="1.10.4030.10">
    <property type="entry name" value="Porin chaperone SurA, peptide-binding domain"/>
    <property type="match status" value="1"/>
</dbReference>
<dbReference type="RefSeq" id="WP_262567937.1">
    <property type="nucleotide sequence ID" value="NZ_JAPFCC010000001.1"/>
</dbReference>
<protein>
    <recommendedName>
        <fullName evidence="9">Periplasmic chaperone PpiD</fullName>
    </recommendedName>
    <alternativeName>
        <fullName evidence="10">Periplasmic folding chaperone</fullName>
    </alternativeName>
</protein>
<dbReference type="InterPro" id="IPR046357">
    <property type="entry name" value="PPIase_dom_sf"/>
</dbReference>
<keyword evidence="7" id="KW-0143">Chaperone</keyword>
<evidence type="ECO:0000256" key="3">
    <source>
        <dbReference type="ARBA" id="ARBA00022519"/>
    </source>
</evidence>
<dbReference type="SUPFAM" id="SSF54534">
    <property type="entry name" value="FKBP-like"/>
    <property type="match status" value="1"/>
</dbReference>
<evidence type="ECO:0000313" key="15">
    <source>
        <dbReference type="EMBL" id="MCW7553066.1"/>
    </source>
</evidence>
<dbReference type="SUPFAM" id="SSF109998">
    <property type="entry name" value="Triger factor/SurA peptide-binding domain-like"/>
    <property type="match status" value="1"/>
</dbReference>
<gene>
    <name evidence="15" type="ORF">NX722_10535</name>
</gene>
<evidence type="ECO:0000256" key="5">
    <source>
        <dbReference type="ARBA" id="ARBA00022989"/>
    </source>
</evidence>
<evidence type="ECO:0000256" key="8">
    <source>
        <dbReference type="ARBA" id="ARBA00038408"/>
    </source>
</evidence>
<dbReference type="PANTHER" id="PTHR47529:SF1">
    <property type="entry name" value="PERIPLASMIC CHAPERONE PPID"/>
    <property type="match status" value="1"/>
</dbReference>
<feature type="domain" description="PpiC" evidence="14">
    <location>
        <begin position="267"/>
        <end position="366"/>
    </location>
</feature>
<dbReference type="InterPro" id="IPR000297">
    <property type="entry name" value="PPIase_PpiC"/>
</dbReference>
<evidence type="ECO:0000256" key="1">
    <source>
        <dbReference type="ARBA" id="ARBA00004382"/>
    </source>
</evidence>
<evidence type="ECO:0000256" key="2">
    <source>
        <dbReference type="ARBA" id="ARBA00022475"/>
    </source>
</evidence>
<keyword evidence="11" id="KW-0697">Rotamase</keyword>
<evidence type="ECO:0000256" key="6">
    <source>
        <dbReference type="ARBA" id="ARBA00023136"/>
    </source>
</evidence>
<dbReference type="PROSITE" id="PS01096">
    <property type="entry name" value="PPIC_PPIASE_1"/>
    <property type="match status" value="1"/>
</dbReference>
<dbReference type="Gene3D" id="3.10.50.40">
    <property type="match status" value="1"/>
</dbReference>
<comment type="similarity">
    <text evidence="8">Belongs to the PpiD chaperone family.</text>
</comment>
<feature type="transmembrane region" description="Helical" evidence="13">
    <location>
        <begin position="12"/>
        <end position="30"/>
    </location>
</feature>
<dbReference type="InterPro" id="IPR023058">
    <property type="entry name" value="PPIase_PpiC_CS"/>
</dbReference>
<evidence type="ECO:0000256" key="10">
    <source>
        <dbReference type="ARBA" id="ARBA00042775"/>
    </source>
</evidence>
<dbReference type="Pfam" id="PF13624">
    <property type="entry name" value="SurA_N_3"/>
    <property type="match status" value="1"/>
</dbReference>
<comment type="caution">
    <text evidence="15">The sequence shown here is derived from an EMBL/GenBank/DDBJ whole genome shotgun (WGS) entry which is preliminary data.</text>
</comment>
<evidence type="ECO:0000313" key="16">
    <source>
        <dbReference type="Proteomes" id="UP001209854"/>
    </source>
</evidence>
<dbReference type="InterPro" id="IPR027304">
    <property type="entry name" value="Trigger_fact/SurA_dom_sf"/>
</dbReference>
<evidence type="ECO:0000256" key="9">
    <source>
        <dbReference type="ARBA" id="ARBA00040743"/>
    </source>
</evidence>
<dbReference type="InterPro" id="IPR052029">
    <property type="entry name" value="PpiD_chaperone"/>
</dbReference>
<feature type="coiled-coil region" evidence="12">
    <location>
        <begin position="496"/>
        <end position="523"/>
    </location>
</feature>
<keyword evidence="2" id="KW-1003">Cell membrane</keyword>
<dbReference type="PANTHER" id="PTHR47529">
    <property type="entry name" value="PEPTIDYL-PROLYL CIS-TRANS ISOMERASE D"/>
    <property type="match status" value="1"/>
</dbReference>
<sequence length="635" mass="70794">MLQTMREKSKSWVTFVVVGVIAFMMAITGLESLAPNPNNSDVAKVNGEEISRYKLSQSVDQQRRAIIQQMGERFDPSLVDDKLLQENVLNSLIERALLLQAAKSGKMDVSDFSLDQLILSIPEFQQDGQFNQEQFQMVLRSVGMTPLQFRSVLREDILMNQMQSGIAGSEFVTAAEIQKLNSLERQTRDIAWLTLEADKVRDNIQPSEEEINAYYETHSERFMTEEQVVIQYVEMKKADLKSDIEISDQELRDEYHHYTDQLKETNRDKQQVSTILIETGDKRDHAAAEERAAEIAARLAAGESFAELAKTYSDDPITADKGGDMGMVEDGFFGIAFDDAISTLEIGEVSKPVETEFGLQILTVTAREKATVPTFDEVKAQLLSDLQAQEANVLFLDQSRLLADISFEASDLTQPAEQLGLDIKVSEPFGRQGGTDEITSNPRVISESFNEEVLDLGANSELIEISPEEVLVLRVKDHRQPEQKPLEQVHDSIVQSLKAEKTRDQLQKQAEQLIAQLQEGVDSKKVASDAGLEWSESDKAARNQPGVARQLLTAAFKMPHPAEGEQVFDRTELPGGDTVVIALSQVHAGEAAIDDVAQARMMASYIAAGNGRVLFGQYVRSLKDDAKIKIYDEDE</sequence>
<accession>A0ABT3MUL3</accession>
<evidence type="ECO:0000256" key="11">
    <source>
        <dbReference type="PROSITE-ProRule" id="PRU00278"/>
    </source>
</evidence>
<dbReference type="EMBL" id="JAPFCC010000001">
    <property type="protein sequence ID" value="MCW7553066.1"/>
    <property type="molecule type" value="Genomic_DNA"/>
</dbReference>
<evidence type="ECO:0000259" key="14">
    <source>
        <dbReference type="PROSITE" id="PS50198"/>
    </source>
</evidence>
<keyword evidence="12" id="KW-0175">Coiled coil</keyword>
<dbReference type="Proteomes" id="UP001209854">
    <property type="component" value="Unassembled WGS sequence"/>
</dbReference>
<evidence type="ECO:0000256" key="12">
    <source>
        <dbReference type="SAM" id="Coils"/>
    </source>
</evidence>
<keyword evidence="5 13" id="KW-1133">Transmembrane helix</keyword>
<name>A0ABT3MUL3_9GAMM</name>
<organism evidence="15 16">
    <name type="scientific">Endozoicomonas gorgoniicola</name>
    <dbReference type="NCBI Taxonomy" id="1234144"/>
    <lineage>
        <taxon>Bacteria</taxon>
        <taxon>Pseudomonadati</taxon>
        <taxon>Pseudomonadota</taxon>
        <taxon>Gammaproteobacteria</taxon>
        <taxon>Oceanospirillales</taxon>
        <taxon>Endozoicomonadaceae</taxon>
        <taxon>Endozoicomonas</taxon>
    </lineage>
</organism>
<evidence type="ECO:0000256" key="13">
    <source>
        <dbReference type="SAM" id="Phobius"/>
    </source>
</evidence>
<keyword evidence="4 13" id="KW-0812">Transmembrane</keyword>
<proteinExistence type="inferred from homology"/>
<keyword evidence="11" id="KW-0413">Isomerase</keyword>
<comment type="subcellular location">
    <subcellularLocation>
        <location evidence="1">Cell inner membrane</location>
        <topology evidence="1">Single-pass type II membrane protein</topology>
        <orientation evidence="1">Periplasmic side</orientation>
    </subcellularLocation>
</comment>
<keyword evidence="3" id="KW-0997">Cell inner membrane</keyword>